<dbReference type="PROSITE" id="PS50011">
    <property type="entry name" value="PROTEIN_KINASE_DOM"/>
    <property type="match status" value="1"/>
</dbReference>
<dbReference type="Pfam" id="PF00069">
    <property type="entry name" value="Pkinase"/>
    <property type="match status" value="1"/>
</dbReference>
<keyword evidence="12" id="KW-0999">Mitochondrion inner membrane</keyword>
<evidence type="ECO:0000256" key="12">
    <source>
        <dbReference type="ARBA" id="ARBA00022792"/>
    </source>
</evidence>
<feature type="region of interest" description="Disordered" evidence="20">
    <location>
        <begin position="164"/>
        <end position="199"/>
    </location>
</feature>
<comment type="cofactor">
    <cofactor evidence="1">
        <name>Mg(2+)</name>
        <dbReference type="ChEBI" id="CHEBI:18420"/>
    </cofactor>
</comment>
<dbReference type="EC" id="2.7.11.1" evidence="5"/>
<dbReference type="GeneID" id="110072691"/>
<evidence type="ECO:0000256" key="17">
    <source>
        <dbReference type="ARBA" id="ARBA00038349"/>
    </source>
</evidence>
<organism evidence="22 23">
    <name type="scientific">Pogona vitticeps</name>
    <name type="common">central bearded dragon</name>
    <dbReference type="NCBI Taxonomy" id="103695"/>
    <lineage>
        <taxon>Eukaryota</taxon>
        <taxon>Metazoa</taxon>
        <taxon>Chordata</taxon>
        <taxon>Craniata</taxon>
        <taxon>Vertebrata</taxon>
        <taxon>Euteleostomi</taxon>
        <taxon>Lepidosauria</taxon>
        <taxon>Squamata</taxon>
        <taxon>Bifurcata</taxon>
        <taxon>Unidentata</taxon>
        <taxon>Episquamata</taxon>
        <taxon>Toxicofera</taxon>
        <taxon>Iguania</taxon>
        <taxon>Acrodonta</taxon>
        <taxon>Agamidae</taxon>
        <taxon>Amphibolurinae</taxon>
        <taxon>Pogona</taxon>
    </lineage>
</organism>
<keyword evidence="16" id="KW-0496">Mitochondrion</keyword>
<evidence type="ECO:0000256" key="10">
    <source>
        <dbReference type="ARBA" id="ARBA00022777"/>
    </source>
</evidence>
<dbReference type="Proteomes" id="UP001652642">
    <property type="component" value="Chromosome 7"/>
</dbReference>
<keyword evidence="12" id="KW-0472">Membrane</keyword>
<proteinExistence type="inferred from homology"/>
<accession>A0ABM5EL67</accession>
<evidence type="ECO:0000256" key="1">
    <source>
        <dbReference type="ARBA" id="ARBA00001946"/>
    </source>
</evidence>
<keyword evidence="15" id="KW-0809">Transit peptide</keyword>
<dbReference type="SUPFAM" id="SSF56112">
    <property type="entry name" value="Protein kinase-like (PK-like)"/>
    <property type="match status" value="1"/>
</dbReference>
<evidence type="ECO:0000256" key="13">
    <source>
        <dbReference type="ARBA" id="ARBA00022840"/>
    </source>
</evidence>
<comment type="subcellular location">
    <subcellularLocation>
        <location evidence="3">Cytoplasm</location>
        <location evidence="3">Cytosol</location>
    </subcellularLocation>
    <subcellularLocation>
        <location evidence="2">Mitochondrion inner membrane</location>
        <topology evidence="2">Single-pass membrane protein</topology>
    </subcellularLocation>
    <subcellularLocation>
        <location evidence="4">Mitochondrion outer membrane</location>
        <topology evidence="4">Single-pass membrane protein</topology>
    </subcellularLocation>
</comment>
<keyword evidence="13" id="KW-0067">ATP-binding</keyword>
<evidence type="ECO:0000256" key="6">
    <source>
        <dbReference type="ARBA" id="ARBA00022527"/>
    </source>
</evidence>
<dbReference type="RefSeq" id="XP_072833886.1">
    <property type="nucleotide sequence ID" value="XM_072977785.1"/>
</dbReference>
<evidence type="ECO:0000256" key="19">
    <source>
        <dbReference type="ARBA" id="ARBA00048679"/>
    </source>
</evidence>
<dbReference type="Gene3D" id="1.10.510.10">
    <property type="entry name" value="Transferase(Phosphotransferase) domain 1"/>
    <property type="match status" value="1"/>
</dbReference>
<dbReference type="InterPro" id="IPR000719">
    <property type="entry name" value="Prot_kinase_dom"/>
</dbReference>
<evidence type="ECO:0000313" key="23">
    <source>
        <dbReference type="RefSeq" id="XP_072833886.1"/>
    </source>
</evidence>
<keyword evidence="10 23" id="KW-0418">Kinase</keyword>
<dbReference type="InterPro" id="IPR008271">
    <property type="entry name" value="Ser/Thr_kinase_AS"/>
</dbReference>
<evidence type="ECO:0000256" key="18">
    <source>
        <dbReference type="ARBA" id="ARBA00047899"/>
    </source>
</evidence>
<name>A0ABM5EL67_9SAUR</name>
<evidence type="ECO:0000259" key="21">
    <source>
        <dbReference type="PROSITE" id="PS50011"/>
    </source>
</evidence>
<evidence type="ECO:0000313" key="22">
    <source>
        <dbReference type="Proteomes" id="UP001652642"/>
    </source>
</evidence>
<evidence type="ECO:0000256" key="8">
    <source>
        <dbReference type="ARBA" id="ARBA00022723"/>
    </source>
</evidence>
<evidence type="ECO:0000256" key="4">
    <source>
        <dbReference type="ARBA" id="ARBA00004572"/>
    </source>
</evidence>
<keyword evidence="6" id="KW-0723">Serine/threonine-protein kinase</keyword>
<dbReference type="PROSITE" id="PS00108">
    <property type="entry name" value="PROTEIN_KINASE_ST"/>
    <property type="match status" value="1"/>
</dbReference>
<evidence type="ECO:0000256" key="5">
    <source>
        <dbReference type="ARBA" id="ARBA00012513"/>
    </source>
</evidence>
<evidence type="ECO:0000256" key="7">
    <source>
        <dbReference type="ARBA" id="ARBA00022679"/>
    </source>
</evidence>
<comment type="catalytic activity">
    <reaction evidence="18">
        <text>L-threonyl-[protein] + ATP = O-phospho-L-threonyl-[protein] + ADP + H(+)</text>
        <dbReference type="Rhea" id="RHEA:46608"/>
        <dbReference type="Rhea" id="RHEA-COMP:11060"/>
        <dbReference type="Rhea" id="RHEA-COMP:11605"/>
        <dbReference type="ChEBI" id="CHEBI:15378"/>
        <dbReference type="ChEBI" id="CHEBI:30013"/>
        <dbReference type="ChEBI" id="CHEBI:30616"/>
        <dbReference type="ChEBI" id="CHEBI:61977"/>
        <dbReference type="ChEBI" id="CHEBI:456216"/>
        <dbReference type="EC" id="2.7.11.1"/>
    </reaction>
</comment>
<dbReference type="GO" id="GO:0016301">
    <property type="term" value="F:kinase activity"/>
    <property type="evidence" value="ECO:0007669"/>
    <property type="project" value="UniProtKB-KW"/>
</dbReference>
<keyword evidence="11" id="KW-1000">Mitochondrion outer membrane</keyword>
<evidence type="ECO:0000256" key="20">
    <source>
        <dbReference type="SAM" id="MobiDB-lite"/>
    </source>
</evidence>
<dbReference type="InterPro" id="IPR011009">
    <property type="entry name" value="Kinase-like_dom_sf"/>
</dbReference>
<keyword evidence="8" id="KW-0479">Metal-binding</keyword>
<feature type="domain" description="Protein kinase" evidence="21">
    <location>
        <begin position="138"/>
        <end position="503"/>
    </location>
</feature>
<comment type="similarity">
    <text evidence="17">Belongs to the protein kinase superfamily.</text>
</comment>
<evidence type="ECO:0000256" key="15">
    <source>
        <dbReference type="ARBA" id="ARBA00022946"/>
    </source>
</evidence>
<keyword evidence="14" id="KW-0460">Magnesium</keyword>
<dbReference type="InterPro" id="IPR051511">
    <property type="entry name" value="MitoQC_Scaffold_Kinases"/>
</dbReference>
<dbReference type="PANTHER" id="PTHR22972:SF7">
    <property type="entry name" value="SERINE_THREONINE-PROTEIN KINASE PINK1, MITOCHONDRIAL"/>
    <property type="match status" value="1"/>
</dbReference>
<reference evidence="23" key="1">
    <citation type="submission" date="2025-08" db="UniProtKB">
        <authorList>
            <consortium name="RefSeq"/>
        </authorList>
    </citation>
    <scope>IDENTIFICATION</scope>
</reference>
<comment type="catalytic activity">
    <reaction evidence="19">
        <text>L-seryl-[protein] + ATP = O-phospho-L-seryl-[protein] + ADP + H(+)</text>
        <dbReference type="Rhea" id="RHEA:17989"/>
        <dbReference type="Rhea" id="RHEA-COMP:9863"/>
        <dbReference type="Rhea" id="RHEA-COMP:11604"/>
        <dbReference type="ChEBI" id="CHEBI:15378"/>
        <dbReference type="ChEBI" id="CHEBI:29999"/>
        <dbReference type="ChEBI" id="CHEBI:30616"/>
        <dbReference type="ChEBI" id="CHEBI:83421"/>
        <dbReference type="ChEBI" id="CHEBI:456216"/>
        <dbReference type="EC" id="2.7.11.1"/>
    </reaction>
</comment>
<evidence type="ECO:0000256" key="2">
    <source>
        <dbReference type="ARBA" id="ARBA00004434"/>
    </source>
</evidence>
<evidence type="ECO:0000256" key="3">
    <source>
        <dbReference type="ARBA" id="ARBA00004514"/>
    </source>
</evidence>
<keyword evidence="22" id="KW-1185">Reference proteome</keyword>
<keyword evidence="9" id="KW-0547">Nucleotide-binding</keyword>
<protein>
    <recommendedName>
        <fullName evidence="5">non-specific serine/threonine protein kinase</fullName>
        <ecNumber evidence="5">2.7.11.1</ecNumber>
    </recommendedName>
</protein>
<dbReference type="SMART" id="SM00220">
    <property type="entry name" value="S_TKc"/>
    <property type="match status" value="1"/>
</dbReference>
<keyword evidence="7" id="KW-0808">Transferase</keyword>
<gene>
    <name evidence="23" type="primary">PINK1</name>
</gene>
<dbReference type="PANTHER" id="PTHR22972">
    <property type="entry name" value="SERINE/THREONINE PROTEIN KINASE"/>
    <property type="match status" value="1"/>
</dbReference>
<evidence type="ECO:0000256" key="16">
    <source>
        <dbReference type="ARBA" id="ARBA00023128"/>
    </source>
</evidence>
<evidence type="ECO:0000256" key="14">
    <source>
        <dbReference type="ARBA" id="ARBA00022842"/>
    </source>
</evidence>
<sequence length="577" mass="63268">MALRQALGRGLLWRCLGRTAPPLSGPARPRLLLLHPPPPSPWPPARPGWLGKAAAWLGLRGGPQSPGWRLFRPRVPPGPRRLGLAFSLGLALLEPALAEQRQAAEACKDIQTIFIQRNKPQKEALGLFRQRGFKLEEYFIGQPIGKGCCAAVYEAAVPFTTRGEESWEPGAAKGSSRPPPEDDPPPLFRPSPRAPRQANGWRATYPLAIKMMWNLSAGSSSEGILHAMSQELVPAGASAFSGEFGTVTCPRKSLFGKKRLKSHPNIVQVVRAFTSEMPLLPGAIVDYPDVLPSTLNPSGMGHSRTLFLVMKNYPCTLRQYLHETTPDPRTAAMMVLQLLEGVDHLIRHGVAHRDLKTDNILVEFDAARCPGLVITDFGCCLADEKLGLKLPFPSWYVDRGGNSCLMAPEVATAIPGPGVLIDYTGADTWAVGAVAYEILGARNPFYGSGEAALDSRHYRDQDLPPLPETVPLEVRKLVKRLLRRDPATRLSARRAANILHLCLWDAKVLHSDALKPDRMVDWLLHQSAATLLTDRLGDGSRVEAKLKRCFLANLDYDELFQAAALLRAWRSPVPPGP</sequence>
<evidence type="ECO:0000256" key="11">
    <source>
        <dbReference type="ARBA" id="ARBA00022787"/>
    </source>
</evidence>
<evidence type="ECO:0000256" key="9">
    <source>
        <dbReference type="ARBA" id="ARBA00022741"/>
    </source>
</evidence>